<organism evidence="4 5">
    <name type="scientific">Rahnella sikkimica</name>
    <dbReference type="NCBI Taxonomy" id="1805933"/>
    <lineage>
        <taxon>Bacteria</taxon>
        <taxon>Pseudomonadati</taxon>
        <taxon>Pseudomonadota</taxon>
        <taxon>Gammaproteobacteria</taxon>
        <taxon>Enterobacterales</taxon>
        <taxon>Yersiniaceae</taxon>
        <taxon>Rahnella</taxon>
    </lineage>
</organism>
<dbReference type="KEGG" id="rox:BV494_24635"/>
<feature type="transmembrane region" description="Helical" evidence="2">
    <location>
        <begin position="58"/>
        <end position="76"/>
    </location>
</feature>
<feature type="region of interest" description="Disordered" evidence="1">
    <location>
        <begin position="923"/>
        <end position="955"/>
    </location>
</feature>
<dbReference type="NCBIfam" id="NF010295">
    <property type="entry name" value="PRK13735.1"/>
    <property type="match status" value="1"/>
</dbReference>
<keyword evidence="4" id="KW-0614">Plasmid</keyword>
<feature type="compositionally biased region" description="Basic and acidic residues" evidence="1">
    <location>
        <begin position="692"/>
        <end position="701"/>
    </location>
</feature>
<name>A0A2L1UYX0_9GAMM</name>
<feature type="transmembrane region" description="Helical" evidence="2">
    <location>
        <begin position="411"/>
        <end position="430"/>
    </location>
</feature>
<reference evidence="5" key="1">
    <citation type="submission" date="2017-01" db="EMBL/GenBank/DDBJ databases">
        <title>Genome sequence of Rouxiella sp. ERMR1:05.</title>
        <authorList>
            <person name="Kumar R."/>
            <person name="Singh D."/>
            <person name="Kumar S."/>
        </authorList>
    </citation>
    <scope>NUCLEOTIDE SEQUENCE [LARGE SCALE GENOMIC DNA]</scope>
    <source>
        <strain evidence="5">ERMR1:05</strain>
        <plasmid evidence="5">unnamed2</plasmid>
    </source>
</reference>
<geneLocation type="plasmid" evidence="4 5">
    <name>unnamed2</name>
</geneLocation>
<feature type="region of interest" description="Disordered" evidence="1">
    <location>
        <begin position="660"/>
        <end position="720"/>
    </location>
</feature>
<keyword evidence="5" id="KW-1185">Reference proteome</keyword>
<proteinExistence type="predicted"/>
<evidence type="ECO:0000256" key="1">
    <source>
        <dbReference type="SAM" id="MobiDB-lite"/>
    </source>
</evidence>
<feature type="compositionally biased region" description="Polar residues" evidence="1">
    <location>
        <begin position="664"/>
        <end position="691"/>
    </location>
</feature>
<feature type="region of interest" description="Disordered" evidence="1">
    <location>
        <begin position="454"/>
        <end position="485"/>
    </location>
</feature>
<evidence type="ECO:0000256" key="2">
    <source>
        <dbReference type="SAM" id="Phobius"/>
    </source>
</evidence>
<evidence type="ECO:0000313" key="5">
    <source>
        <dbReference type="Proteomes" id="UP000239197"/>
    </source>
</evidence>
<feature type="transmembrane region" description="Helical" evidence="2">
    <location>
        <begin position="333"/>
        <end position="356"/>
    </location>
</feature>
<evidence type="ECO:0000259" key="3">
    <source>
        <dbReference type="Pfam" id="PF07916"/>
    </source>
</evidence>
<feature type="compositionally biased region" description="Basic and acidic residues" evidence="1">
    <location>
        <begin position="942"/>
        <end position="955"/>
    </location>
</feature>
<sequence>MNMDVIYTITGGEWFRDSLNAVAAFTQSDTGHSLMRIATVLSVVTCAIAWIRTHDIFTLLKWVTVFTAVTILIGVTRPVQIIDATSPHEVYQVDNVPLGLVLPASVITSVGHGLVAGYELFMHQPDALSYNETGMLFGATLIGNSTDYESTSAEQSDLFADYVQNCVVGDMLLNKKYSMNDLMNSEDPYTLIFSKPSPLRGMFNEAGNFVTCQEAATTLQKMMNTDASAGGTTWTYYVRKYLGNKPERAALYSQLMGDSYQYFYDAGKSASEIMRHNVTLNALRHGFAGYAARNGDTASLVNLSAESSFAKMRMSQATSASIATRTLPIMQTVLTGVLIGLFPLMIAMAMISTLSFEVIKGYVFTLAYLQSWPVLFAILNNGMNVMLKSDTSGIPVTLSNLSERQQMFSDIGTTAGWLALSIPFLAFYLVKGLGNGVSQAGSYLGSAMQSSASQSSSQTVDGNWSFNNMQTDNVQGNKWDTNSSHASGQITNQTGTGAMVTQTGDGGTVYNTTGAMSKLPMDINLGQTTSSTAQRLQRESQTQAESSLDGYSHSINSAYNQVKQFASQTGNGSTMTQGADHSTSSALTEGANLQVSAAKAYAQKNHISESQAFSELRDKSRRGELSGSLMAKAGIDSDRQILGKVAGLATGASAGIEFRGGVSGNMSNSSADNTQKGSTKGGDNSFDQSSQELKDFKKGQDMVDSARVSESGSHSDNSSNTKLEQLTATLAEADSQYQQYTNSMTRSHEYGEMASAAQTMSAQTQSNYTQEFVGYVQEKAPERAEAILTDTANPAVRADREQLAEQFVEEKLRSRVEGNFETNRAQLGSGMTAVSNTATAGGGAAYQRGDAEIQAHTADAAVRSDSTGRVGSMISDTNQRISDSDMEINTAKNGINNERRGLSAAHQMAESKFDTENAKAVENQRLPWVKGQDKMTQQALDMQKDHKGSGDDESK</sequence>
<feature type="transmembrane region" description="Helical" evidence="2">
    <location>
        <begin position="362"/>
        <end position="379"/>
    </location>
</feature>
<feature type="compositionally biased region" description="Polar residues" evidence="1">
    <location>
        <begin position="459"/>
        <end position="485"/>
    </location>
</feature>
<feature type="transmembrane region" description="Helical" evidence="2">
    <location>
        <begin position="96"/>
        <end position="121"/>
    </location>
</feature>
<gene>
    <name evidence="4" type="ORF">BV494_24635</name>
</gene>
<dbReference type="InterPro" id="IPR012931">
    <property type="entry name" value="TraG_N_Proteobacteria"/>
</dbReference>
<feature type="compositionally biased region" description="Low complexity" evidence="1">
    <location>
        <begin position="709"/>
        <end position="719"/>
    </location>
</feature>
<dbReference type="Proteomes" id="UP000239197">
    <property type="component" value="Plasmid unnamed2"/>
</dbReference>
<dbReference type="AlphaFoldDB" id="A0A2L1UYX0"/>
<keyword evidence="2" id="KW-0812">Transmembrane</keyword>
<evidence type="ECO:0000313" key="4">
    <source>
        <dbReference type="EMBL" id="AVF38087.1"/>
    </source>
</evidence>
<feature type="domain" description="TraG N-terminal Proteobacteria" evidence="3">
    <location>
        <begin position="6"/>
        <end position="451"/>
    </location>
</feature>
<keyword evidence="2" id="KW-1133">Transmembrane helix</keyword>
<dbReference type="Pfam" id="PF07916">
    <property type="entry name" value="TraG_N"/>
    <property type="match status" value="1"/>
</dbReference>
<dbReference type="EMBL" id="CP019064">
    <property type="protein sequence ID" value="AVF38087.1"/>
    <property type="molecule type" value="Genomic_DNA"/>
</dbReference>
<keyword evidence="2" id="KW-0472">Membrane</keyword>
<accession>A0A2L1UYX0</accession>
<protein>
    <recommendedName>
        <fullName evidence="3">TraG N-terminal Proteobacteria domain-containing protein</fullName>
    </recommendedName>
</protein>